<keyword evidence="3" id="KW-0238">DNA-binding</keyword>
<evidence type="ECO:0000313" key="6">
    <source>
        <dbReference type="EMBL" id="MBC6681026.1"/>
    </source>
</evidence>
<dbReference type="FunFam" id="1.10.10.10:FF:000001">
    <property type="entry name" value="LysR family transcriptional regulator"/>
    <property type="match status" value="1"/>
</dbReference>
<keyword evidence="2" id="KW-0805">Transcription regulation</keyword>
<keyword evidence="7" id="KW-1185">Reference proteome</keyword>
<comment type="caution">
    <text evidence="6">The sequence shown here is derived from an EMBL/GenBank/DDBJ whole genome shotgun (WGS) entry which is preliminary data.</text>
</comment>
<protein>
    <submittedName>
        <fullName evidence="6">LysR family transcriptional regulator</fullName>
    </submittedName>
</protein>
<accession>A0A923SRT7</accession>
<gene>
    <name evidence="6" type="ORF">H9L42_14475</name>
</gene>
<dbReference type="InterPro" id="IPR005119">
    <property type="entry name" value="LysR_subst-bd"/>
</dbReference>
<dbReference type="PANTHER" id="PTHR30126">
    <property type="entry name" value="HTH-TYPE TRANSCRIPTIONAL REGULATOR"/>
    <property type="match status" value="1"/>
</dbReference>
<dbReference type="InterPro" id="IPR036388">
    <property type="entry name" value="WH-like_DNA-bd_sf"/>
</dbReference>
<reference evidence="6" key="1">
    <citation type="submission" date="2020-08" db="EMBL/GenBank/DDBJ databases">
        <title>Genome public.</title>
        <authorList>
            <person name="Liu C."/>
            <person name="Sun Q."/>
        </authorList>
    </citation>
    <scope>NUCLEOTIDE SEQUENCE</scope>
    <source>
        <strain evidence="6">BX12</strain>
    </source>
</reference>
<organism evidence="6 7">
    <name type="scientific">Zhenpiania hominis</name>
    <dbReference type="NCBI Taxonomy" id="2763644"/>
    <lineage>
        <taxon>Bacteria</taxon>
        <taxon>Bacillati</taxon>
        <taxon>Bacillota</taxon>
        <taxon>Clostridia</taxon>
        <taxon>Peptostreptococcales</taxon>
        <taxon>Anaerovoracaceae</taxon>
        <taxon>Zhenpiania</taxon>
    </lineage>
</organism>
<dbReference type="Proteomes" id="UP000602647">
    <property type="component" value="Unassembled WGS sequence"/>
</dbReference>
<evidence type="ECO:0000256" key="1">
    <source>
        <dbReference type="ARBA" id="ARBA00009437"/>
    </source>
</evidence>
<dbReference type="EMBL" id="JACRYT010000024">
    <property type="protein sequence ID" value="MBC6681026.1"/>
    <property type="molecule type" value="Genomic_DNA"/>
</dbReference>
<name>A0A923SRT7_9FIRM</name>
<evidence type="ECO:0000256" key="2">
    <source>
        <dbReference type="ARBA" id="ARBA00023015"/>
    </source>
</evidence>
<keyword evidence="4" id="KW-0804">Transcription</keyword>
<dbReference type="GO" id="GO:0003700">
    <property type="term" value="F:DNA-binding transcription factor activity"/>
    <property type="evidence" value="ECO:0007669"/>
    <property type="project" value="InterPro"/>
</dbReference>
<dbReference type="RefSeq" id="WP_187304124.1">
    <property type="nucleotide sequence ID" value="NZ_CBCTON010000027.1"/>
</dbReference>
<dbReference type="CDD" id="cd05466">
    <property type="entry name" value="PBP2_LTTR_substrate"/>
    <property type="match status" value="1"/>
</dbReference>
<dbReference type="InterPro" id="IPR036390">
    <property type="entry name" value="WH_DNA-bd_sf"/>
</dbReference>
<dbReference type="PROSITE" id="PS50931">
    <property type="entry name" value="HTH_LYSR"/>
    <property type="match status" value="1"/>
</dbReference>
<dbReference type="PRINTS" id="PR00039">
    <property type="entry name" value="HTHLYSR"/>
</dbReference>
<dbReference type="Gene3D" id="3.40.190.290">
    <property type="match status" value="1"/>
</dbReference>
<dbReference type="InterPro" id="IPR000847">
    <property type="entry name" value="LysR_HTH_N"/>
</dbReference>
<sequence length="329" mass="37949">MERGDVMQGQHLNYILEVHKMRSISKAAEKLKISQPALSAHIKKIEEALGVPIFDRAVKPIQLTEAGQIYIDYMKRQMDLDKELREQISDLECLRRGALTIGGASFFNVSYLPGAVAEYMERYPGIRISVIDGNLPEIIEKALNNELDLFLSPSWNMDERCCYEKFLSEKILICVPPAWPINDRLKDWRIPEEIILEGKLSAWLENKENPYVDFKEFREEPFILLRKEQHIGNMMNRLFERHGFSPEHRIAAEQTMTSYALTLAGAGISLMSESTVVKGHLRDYPAFYLTDLDLCTRDMYIAYPKQKYLSRAGKEFISILKNSLSAFEE</sequence>
<feature type="domain" description="HTH lysR-type" evidence="5">
    <location>
        <begin position="7"/>
        <end position="64"/>
    </location>
</feature>
<evidence type="ECO:0000313" key="7">
    <source>
        <dbReference type="Proteomes" id="UP000602647"/>
    </source>
</evidence>
<dbReference type="AlphaFoldDB" id="A0A923SRT7"/>
<evidence type="ECO:0000256" key="3">
    <source>
        <dbReference type="ARBA" id="ARBA00023125"/>
    </source>
</evidence>
<dbReference type="GO" id="GO:0003677">
    <property type="term" value="F:DNA binding"/>
    <property type="evidence" value="ECO:0007669"/>
    <property type="project" value="UniProtKB-KW"/>
</dbReference>
<dbReference type="SUPFAM" id="SSF46785">
    <property type="entry name" value="Winged helix' DNA-binding domain"/>
    <property type="match status" value="1"/>
</dbReference>
<comment type="similarity">
    <text evidence="1">Belongs to the LysR transcriptional regulatory family.</text>
</comment>
<evidence type="ECO:0000259" key="5">
    <source>
        <dbReference type="PROSITE" id="PS50931"/>
    </source>
</evidence>
<dbReference type="PANTHER" id="PTHR30126:SF96">
    <property type="entry name" value="TRANSCRIPTIONAL REGULATORY PROTEIN, LYSR FAMILY"/>
    <property type="match status" value="1"/>
</dbReference>
<evidence type="ECO:0000256" key="4">
    <source>
        <dbReference type="ARBA" id="ARBA00023163"/>
    </source>
</evidence>
<dbReference type="SUPFAM" id="SSF53850">
    <property type="entry name" value="Periplasmic binding protein-like II"/>
    <property type="match status" value="1"/>
</dbReference>
<dbReference type="Pfam" id="PF03466">
    <property type="entry name" value="LysR_substrate"/>
    <property type="match status" value="2"/>
</dbReference>
<dbReference type="Pfam" id="PF00126">
    <property type="entry name" value="HTH_1"/>
    <property type="match status" value="1"/>
</dbReference>
<proteinExistence type="inferred from homology"/>
<dbReference type="Gene3D" id="1.10.10.10">
    <property type="entry name" value="Winged helix-like DNA-binding domain superfamily/Winged helix DNA-binding domain"/>
    <property type="match status" value="1"/>
</dbReference>